<dbReference type="EMBL" id="CP133164">
    <property type="protein sequence ID" value="WMN19283.1"/>
    <property type="molecule type" value="Genomic_DNA"/>
</dbReference>
<evidence type="ECO:0000313" key="3">
    <source>
        <dbReference type="Proteomes" id="UP001237292"/>
    </source>
</evidence>
<name>A0ABY9NL46_9PSED</name>
<organism evidence="2 3">
    <name type="scientific">Pseudomonas piscis</name>
    <dbReference type="NCBI Taxonomy" id="2614538"/>
    <lineage>
        <taxon>Bacteria</taxon>
        <taxon>Pseudomonadati</taxon>
        <taxon>Pseudomonadota</taxon>
        <taxon>Gammaproteobacteria</taxon>
        <taxon>Pseudomonadales</taxon>
        <taxon>Pseudomonadaceae</taxon>
        <taxon>Pseudomonas</taxon>
    </lineage>
</organism>
<gene>
    <name evidence="2" type="ORF">QL104_07720</name>
</gene>
<protein>
    <submittedName>
        <fullName evidence="2">Structural protein</fullName>
    </submittedName>
</protein>
<sequence>MTQSIPRGVRNRNPGNIDYNPRNQWEGQLGKEPNGRFAVFDTAENGIRALGKLLQTYYNKHGLRTVASIIQRWAPEVENDTGAYIRAVAQRCGLGPSDPINDIKNQQVLGGLVQAIIKHENANYEYPPAVFTEGLRRALK</sequence>
<feature type="region of interest" description="Disordered" evidence="1">
    <location>
        <begin position="1"/>
        <end position="23"/>
    </location>
</feature>
<reference evidence="2 3" key="1">
    <citation type="journal article" date="2023" name="Access Microbiol">
        <title>The genome of a steinernematid-associated Pseudomonas piscis bacterium encodes the biosynthesis of insect toxins.</title>
        <authorList>
            <person name="Awori R.M."/>
            <person name="Hendre P."/>
            <person name="Amugune N.O."/>
        </authorList>
    </citation>
    <scope>NUCLEOTIDE SEQUENCE [LARGE SCALE GENOMIC DNA]</scope>
    <source>
        <strain evidence="2 3">75</strain>
    </source>
</reference>
<proteinExistence type="predicted"/>
<accession>A0ABY9NL46</accession>
<evidence type="ECO:0000313" key="2">
    <source>
        <dbReference type="EMBL" id="WMN19283.1"/>
    </source>
</evidence>
<keyword evidence="3" id="KW-1185">Reference proteome</keyword>
<evidence type="ECO:0000256" key="1">
    <source>
        <dbReference type="SAM" id="MobiDB-lite"/>
    </source>
</evidence>
<dbReference type="RefSeq" id="WP_282878622.1">
    <property type="nucleotide sequence ID" value="NZ_CP133164.1"/>
</dbReference>
<dbReference type="Proteomes" id="UP001237292">
    <property type="component" value="Chromosome"/>
</dbReference>